<evidence type="ECO:0000259" key="2">
    <source>
        <dbReference type="Pfam" id="PF14291"/>
    </source>
</evidence>
<dbReference type="Gramene" id="BGIOSGA001524-TA">
    <property type="protein sequence ID" value="BGIOSGA001524-PA"/>
    <property type="gene ID" value="BGIOSGA001524"/>
</dbReference>
<dbReference type="SUPFAM" id="SSF53098">
    <property type="entry name" value="Ribonuclease H-like"/>
    <property type="match status" value="1"/>
</dbReference>
<dbReference type="EMBL" id="CM000126">
    <property type="protein sequence ID" value="EEC70766.1"/>
    <property type="molecule type" value="Genomic_DNA"/>
</dbReference>
<reference evidence="3 4" key="1">
    <citation type="journal article" date="2005" name="PLoS Biol.">
        <title>The genomes of Oryza sativa: a history of duplications.</title>
        <authorList>
            <person name="Yu J."/>
            <person name="Wang J."/>
            <person name="Lin W."/>
            <person name="Li S."/>
            <person name="Li H."/>
            <person name="Zhou J."/>
            <person name="Ni P."/>
            <person name="Dong W."/>
            <person name="Hu S."/>
            <person name="Zeng C."/>
            <person name="Zhang J."/>
            <person name="Zhang Y."/>
            <person name="Li R."/>
            <person name="Xu Z."/>
            <person name="Li S."/>
            <person name="Li X."/>
            <person name="Zheng H."/>
            <person name="Cong L."/>
            <person name="Lin L."/>
            <person name="Yin J."/>
            <person name="Geng J."/>
            <person name="Li G."/>
            <person name="Shi J."/>
            <person name="Liu J."/>
            <person name="Lv H."/>
            <person name="Li J."/>
            <person name="Wang J."/>
            <person name="Deng Y."/>
            <person name="Ran L."/>
            <person name="Shi X."/>
            <person name="Wang X."/>
            <person name="Wu Q."/>
            <person name="Li C."/>
            <person name="Ren X."/>
            <person name="Wang J."/>
            <person name="Wang X."/>
            <person name="Li D."/>
            <person name="Liu D."/>
            <person name="Zhang X."/>
            <person name="Ji Z."/>
            <person name="Zhao W."/>
            <person name="Sun Y."/>
            <person name="Zhang Z."/>
            <person name="Bao J."/>
            <person name="Han Y."/>
            <person name="Dong L."/>
            <person name="Ji J."/>
            <person name="Chen P."/>
            <person name="Wu S."/>
            <person name="Liu J."/>
            <person name="Xiao Y."/>
            <person name="Bu D."/>
            <person name="Tan J."/>
            <person name="Yang L."/>
            <person name="Ye C."/>
            <person name="Zhang J."/>
            <person name="Xu J."/>
            <person name="Zhou Y."/>
            <person name="Yu Y."/>
            <person name="Zhang B."/>
            <person name="Zhuang S."/>
            <person name="Wei H."/>
            <person name="Liu B."/>
            <person name="Lei M."/>
            <person name="Yu H."/>
            <person name="Li Y."/>
            <person name="Xu H."/>
            <person name="Wei S."/>
            <person name="He X."/>
            <person name="Fang L."/>
            <person name="Zhang Z."/>
            <person name="Zhang Y."/>
            <person name="Huang X."/>
            <person name="Su Z."/>
            <person name="Tong W."/>
            <person name="Li J."/>
            <person name="Tong Z."/>
            <person name="Li S."/>
            <person name="Ye J."/>
            <person name="Wang L."/>
            <person name="Fang L."/>
            <person name="Lei T."/>
            <person name="Chen C."/>
            <person name="Chen H."/>
            <person name="Xu Z."/>
            <person name="Li H."/>
            <person name="Huang H."/>
            <person name="Zhang F."/>
            <person name="Xu H."/>
            <person name="Li N."/>
            <person name="Zhao C."/>
            <person name="Li S."/>
            <person name="Dong L."/>
            <person name="Huang Y."/>
            <person name="Li L."/>
            <person name="Xi Y."/>
            <person name="Qi Q."/>
            <person name="Li W."/>
            <person name="Zhang B."/>
            <person name="Hu W."/>
            <person name="Zhang Y."/>
            <person name="Tian X."/>
            <person name="Jiao Y."/>
            <person name="Liang X."/>
            <person name="Jin J."/>
            <person name="Gao L."/>
            <person name="Zheng W."/>
            <person name="Hao B."/>
            <person name="Liu S."/>
            <person name="Wang W."/>
            <person name="Yuan L."/>
            <person name="Cao M."/>
            <person name="McDermott J."/>
            <person name="Samudrala R."/>
            <person name="Wang J."/>
            <person name="Wong G.K."/>
            <person name="Yang H."/>
        </authorList>
    </citation>
    <scope>NUCLEOTIDE SEQUENCE [LARGE SCALE GENOMIC DNA]</scope>
    <source>
        <strain evidence="4">cv. 93-11</strain>
    </source>
</reference>
<dbReference type="PANTHER" id="PTHR11697">
    <property type="entry name" value="GENERAL TRANSCRIPTION FACTOR 2-RELATED ZINC FINGER PROTEIN"/>
    <property type="match status" value="1"/>
</dbReference>
<name>B8A987_ORYSI</name>
<sequence>MERFYKPKRKAQDMIDGNGTSCPEEINWDEEIKYDPGLRKEIDAYHPNHREKKDPGYDAFVVNGWNGYHRKERLRSHVGEVGGLHYNAMKKCDALRNRKQHIDVAYNQISEVAKKAYFIRLNGSIDTARVLLKQGLPFRGHDESKESYNRGNFKEFYDCLAEHDPILHKAVTTNAAKNSCLYAPEIQRDIAECFANEIVQSILDDLGDDFFCLLVDESRNVSCKEQMAVFLRYVDKFGMVKESFVGLVHVTETSSAHLKSAIDSLLAKFKLTKRRDMIRDINHEQVQQALGCGQLETGIGLNQEQCLQRPGDTRWSSHYKTLKSLLNMFPTIVQVLKVVEKDDRDWKNRDQASNLLVYFQSFDFVFYLHLMLTTLAATNTLSQALQRKDQDIVNAIGCLKSTKLHLDDLRTNGWEKLLDDVNQFCDLYEIDMMEMESTYVDPRQPRKKSGITNKHHYAVDCFNDVIDWLVQELDSRFSETTTQLLVCSAAFNPRDSFHAFDGETLMSLAKLYPDDFNNDDLRDLRHDLRLYIGDVREDNEFSNINTIAELSQKMVQTGKHQVYRLVYRLLKLVLVLPVATATVERCFSGMKIVKTSLANRMGDQQLSHRLICYIEKEEMKKVSNEAVVHRFMTMEGKGRKYDL</sequence>
<evidence type="ECO:0000313" key="4">
    <source>
        <dbReference type="Proteomes" id="UP000007015"/>
    </source>
</evidence>
<dbReference type="GO" id="GO:0046983">
    <property type="term" value="F:protein dimerization activity"/>
    <property type="evidence" value="ECO:0007669"/>
    <property type="project" value="InterPro"/>
</dbReference>
<dbReference type="InterPro" id="IPR012337">
    <property type="entry name" value="RNaseH-like_sf"/>
</dbReference>
<dbReference type="PANTHER" id="PTHR11697:SF230">
    <property type="entry name" value="ZINC FINGER, MYM DOMAIN CONTAINING 1"/>
    <property type="match status" value="1"/>
</dbReference>
<dbReference type="STRING" id="39946.B8A987"/>
<dbReference type="HOGENOM" id="CLU_006175_5_3_1"/>
<dbReference type="InterPro" id="IPR025398">
    <property type="entry name" value="DUF4371"/>
</dbReference>
<proteinExistence type="predicted"/>
<keyword evidence="4" id="KW-1185">Reference proteome</keyword>
<dbReference type="Proteomes" id="UP000007015">
    <property type="component" value="Chromosome 1"/>
</dbReference>
<accession>B8A987</accession>
<feature type="domain" description="HAT C-terminal dimerisation" evidence="1">
    <location>
        <begin position="559"/>
        <end position="616"/>
    </location>
</feature>
<dbReference type="AlphaFoldDB" id="B8A987"/>
<feature type="domain" description="DUF4371" evidence="2">
    <location>
        <begin position="58"/>
        <end position="274"/>
    </location>
</feature>
<dbReference type="Pfam" id="PF14291">
    <property type="entry name" value="DUF4371"/>
    <property type="match status" value="1"/>
</dbReference>
<evidence type="ECO:0008006" key="5">
    <source>
        <dbReference type="Google" id="ProtNLM"/>
    </source>
</evidence>
<dbReference type="OMA" id="ENESAYN"/>
<protein>
    <recommendedName>
        <fullName evidence="5">HAT family dimerisation domain containing protein</fullName>
    </recommendedName>
</protein>
<dbReference type="InterPro" id="IPR008906">
    <property type="entry name" value="HATC_C_dom"/>
</dbReference>
<dbReference type="Pfam" id="PF05699">
    <property type="entry name" value="Dimer_Tnp_hAT"/>
    <property type="match status" value="1"/>
</dbReference>
<evidence type="ECO:0000313" key="3">
    <source>
        <dbReference type="EMBL" id="EEC70766.1"/>
    </source>
</evidence>
<gene>
    <name evidence="3" type="ORF">OsI_02193</name>
</gene>
<organism evidence="3 4">
    <name type="scientific">Oryza sativa subsp. indica</name>
    <name type="common">Rice</name>
    <dbReference type="NCBI Taxonomy" id="39946"/>
    <lineage>
        <taxon>Eukaryota</taxon>
        <taxon>Viridiplantae</taxon>
        <taxon>Streptophyta</taxon>
        <taxon>Embryophyta</taxon>
        <taxon>Tracheophyta</taxon>
        <taxon>Spermatophyta</taxon>
        <taxon>Magnoliopsida</taxon>
        <taxon>Liliopsida</taxon>
        <taxon>Poales</taxon>
        <taxon>Poaceae</taxon>
        <taxon>BOP clade</taxon>
        <taxon>Oryzoideae</taxon>
        <taxon>Oryzeae</taxon>
        <taxon>Oryzinae</taxon>
        <taxon>Oryza</taxon>
        <taxon>Oryza sativa</taxon>
    </lineage>
</organism>
<dbReference type="InterPro" id="IPR055298">
    <property type="entry name" value="AtLOH3-like"/>
</dbReference>
<evidence type="ECO:0000259" key="1">
    <source>
        <dbReference type="Pfam" id="PF05699"/>
    </source>
</evidence>